<protein>
    <recommendedName>
        <fullName evidence="6">Enkurin domain-containing protein</fullName>
    </recommendedName>
</protein>
<dbReference type="InterPro" id="IPR027012">
    <property type="entry name" value="Enkurin_dom"/>
</dbReference>
<dbReference type="Proteomes" id="UP000041254">
    <property type="component" value="Unassembled WGS sequence"/>
</dbReference>
<dbReference type="OrthoDB" id="372982at2759"/>
<evidence type="ECO:0000256" key="3">
    <source>
        <dbReference type="ARBA" id="ARBA00022490"/>
    </source>
</evidence>
<evidence type="ECO:0000259" key="6">
    <source>
        <dbReference type="PROSITE" id="PS51665"/>
    </source>
</evidence>
<dbReference type="GO" id="GO:0005881">
    <property type="term" value="C:cytoplasmic microtubule"/>
    <property type="evidence" value="ECO:0007669"/>
    <property type="project" value="TreeGrafter"/>
</dbReference>
<evidence type="ECO:0000256" key="5">
    <source>
        <dbReference type="ARBA" id="ARBA00023273"/>
    </source>
</evidence>
<comment type="subcellular location">
    <subcellularLocation>
        <location evidence="1">Cell projection</location>
        <location evidence="1">Cilium</location>
    </subcellularLocation>
    <subcellularLocation>
        <location evidence="2">Cytoplasm</location>
        <location evidence="2">Cytoskeleton</location>
    </subcellularLocation>
</comment>
<dbReference type="GO" id="GO:0005929">
    <property type="term" value="C:cilium"/>
    <property type="evidence" value="ECO:0007669"/>
    <property type="project" value="UniProtKB-SubCell"/>
</dbReference>
<dbReference type="PANTHER" id="PTHR21490">
    <property type="entry name" value="ENKURIN-RELATED"/>
    <property type="match status" value="1"/>
</dbReference>
<name>A0A0G4FZ63_VITBC</name>
<feature type="domain" description="Enkurin" evidence="6">
    <location>
        <begin position="236"/>
        <end position="328"/>
    </location>
</feature>
<keyword evidence="3" id="KW-0963">Cytoplasm</keyword>
<dbReference type="AlphaFoldDB" id="A0A0G4FZ63"/>
<dbReference type="Pfam" id="PF13864">
    <property type="entry name" value="Enkurin"/>
    <property type="match status" value="1"/>
</dbReference>
<evidence type="ECO:0000256" key="2">
    <source>
        <dbReference type="ARBA" id="ARBA00004245"/>
    </source>
</evidence>
<gene>
    <name evidence="7" type="ORF">Vbra_1394</name>
</gene>
<proteinExistence type="predicted"/>
<accession>A0A0G4FZ63</accession>
<dbReference type="STRING" id="1169540.A0A0G4FZ63"/>
<keyword evidence="8" id="KW-1185">Reference proteome</keyword>
<dbReference type="VEuPathDB" id="CryptoDB:Vbra_1394"/>
<dbReference type="PROSITE" id="PS51665">
    <property type="entry name" value="ENKURIN"/>
    <property type="match status" value="1"/>
</dbReference>
<reference evidence="7 8" key="1">
    <citation type="submission" date="2014-11" db="EMBL/GenBank/DDBJ databases">
        <authorList>
            <person name="Zhu J."/>
            <person name="Qi W."/>
            <person name="Song R."/>
        </authorList>
    </citation>
    <scope>NUCLEOTIDE SEQUENCE [LARGE SCALE GENOMIC DNA]</scope>
</reference>
<keyword evidence="4" id="KW-0206">Cytoskeleton</keyword>
<keyword evidence="5" id="KW-0966">Cell projection</keyword>
<dbReference type="EMBL" id="CDMY01000526">
    <property type="protein sequence ID" value="CEM20374.1"/>
    <property type="molecule type" value="Genomic_DNA"/>
</dbReference>
<evidence type="ECO:0000256" key="4">
    <source>
        <dbReference type="ARBA" id="ARBA00023212"/>
    </source>
</evidence>
<evidence type="ECO:0000313" key="8">
    <source>
        <dbReference type="Proteomes" id="UP000041254"/>
    </source>
</evidence>
<dbReference type="InterPro" id="IPR052102">
    <property type="entry name" value="Enkurin_domain-protein"/>
</dbReference>
<evidence type="ECO:0000313" key="7">
    <source>
        <dbReference type="EMBL" id="CEM20374.1"/>
    </source>
</evidence>
<organism evidence="7 8">
    <name type="scientific">Vitrella brassicaformis (strain CCMP3155)</name>
    <dbReference type="NCBI Taxonomy" id="1169540"/>
    <lineage>
        <taxon>Eukaryota</taxon>
        <taxon>Sar</taxon>
        <taxon>Alveolata</taxon>
        <taxon>Colpodellida</taxon>
        <taxon>Vitrellaceae</taxon>
        <taxon>Vitrella</taxon>
    </lineage>
</organism>
<dbReference type="PANTHER" id="PTHR21490:SF2">
    <property type="entry name" value="ENKURIN DOMAIN-CONTAINING PROTEIN 1"/>
    <property type="match status" value="1"/>
</dbReference>
<sequence>MDGIASAIAHRQRTGRAVDSLLRPVDGTRGLLLKKGLTPKDHQIINVKQMRQTEAKVKAAKLSALAPQPEPWKMSRFKNTKAIVFATKPGGPSHEYLKARTGRTCMSQTNTTVAVEGEEGQKGEGIQEVAAEASGVARAASRPDTASSTSRVVDFSHARPKVPLASDALPPPKHEAARDYVLENALRVIKEAHVDGKGEGGPGEVDIACGRSECSAVSHAKSLNDSYGEVPKYIQRFKSERAAAAAAEVAAKEAAAIPHGYRMMPDEERSDTLRVLTEKKMQLEAAYSKLPLRIVTERQKRYQASLEQQLTDIEGAIKVFSKKTVLIELDA</sequence>
<evidence type="ECO:0000256" key="1">
    <source>
        <dbReference type="ARBA" id="ARBA00004138"/>
    </source>
</evidence>
<dbReference type="InParanoid" id="A0A0G4FZ63"/>